<sequence length="173" mass="20676">MAPEDYVKLSIEYRGLILHEIIQLEIGINLYLMEFFCRDIDREIDFQNMILGDERMTLSSKVQVVQNIITNYDKEWGLTYVSIMNDDRKKGRIPLNSDLQKMIEHRNIFAHRMLDETNFLLNHADIARDKETVRFVKFKDELFALDYTDENFGKIINCIQNMANYLVTHKFKW</sequence>
<accession>A0ABW5XMH0</accession>
<organism evidence="1 2">
    <name type="scientific">Mucilaginibacter antarcticus</name>
    <dbReference type="NCBI Taxonomy" id="1855725"/>
    <lineage>
        <taxon>Bacteria</taxon>
        <taxon>Pseudomonadati</taxon>
        <taxon>Bacteroidota</taxon>
        <taxon>Sphingobacteriia</taxon>
        <taxon>Sphingobacteriales</taxon>
        <taxon>Sphingobacteriaceae</taxon>
        <taxon>Mucilaginibacter</taxon>
    </lineage>
</organism>
<evidence type="ECO:0008006" key="3">
    <source>
        <dbReference type="Google" id="ProtNLM"/>
    </source>
</evidence>
<gene>
    <name evidence="1" type="ORF">ACFSYC_06005</name>
</gene>
<dbReference type="RefSeq" id="WP_377124562.1">
    <property type="nucleotide sequence ID" value="NZ_JBHUON010000005.1"/>
</dbReference>
<dbReference type="Proteomes" id="UP001597601">
    <property type="component" value="Unassembled WGS sequence"/>
</dbReference>
<comment type="caution">
    <text evidence="1">The sequence shown here is derived from an EMBL/GenBank/DDBJ whole genome shotgun (WGS) entry which is preliminary data.</text>
</comment>
<keyword evidence="2" id="KW-1185">Reference proteome</keyword>
<evidence type="ECO:0000313" key="2">
    <source>
        <dbReference type="Proteomes" id="UP001597601"/>
    </source>
</evidence>
<name>A0ABW5XMH0_9SPHI</name>
<evidence type="ECO:0000313" key="1">
    <source>
        <dbReference type="EMBL" id="MFD2864237.1"/>
    </source>
</evidence>
<proteinExistence type="predicted"/>
<protein>
    <recommendedName>
        <fullName evidence="3">MAE-28990/MAE-18760-like HEPN domain-containing protein</fullName>
    </recommendedName>
</protein>
<dbReference type="EMBL" id="JBHUON010000005">
    <property type="protein sequence ID" value="MFD2864237.1"/>
    <property type="molecule type" value="Genomic_DNA"/>
</dbReference>
<reference evidence="2" key="1">
    <citation type="journal article" date="2019" name="Int. J. Syst. Evol. Microbiol.">
        <title>The Global Catalogue of Microorganisms (GCM) 10K type strain sequencing project: providing services to taxonomists for standard genome sequencing and annotation.</title>
        <authorList>
            <consortium name="The Broad Institute Genomics Platform"/>
            <consortium name="The Broad Institute Genome Sequencing Center for Infectious Disease"/>
            <person name="Wu L."/>
            <person name="Ma J."/>
        </authorList>
    </citation>
    <scope>NUCLEOTIDE SEQUENCE [LARGE SCALE GENOMIC DNA]</scope>
    <source>
        <strain evidence="2">KCTC 52232</strain>
    </source>
</reference>